<keyword evidence="10" id="KW-0408">Iron</keyword>
<dbReference type="EC" id="1.14.20.7" evidence="2"/>
<evidence type="ECO:0000256" key="6">
    <source>
        <dbReference type="ARBA" id="ARBA00031011"/>
    </source>
</evidence>
<dbReference type="EMBL" id="CABPSE010000006">
    <property type="protein sequence ID" value="VVE02454.1"/>
    <property type="molecule type" value="Genomic_DNA"/>
</dbReference>
<evidence type="ECO:0000313" key="13">
    <source>
        <dbReference type="Proteomes" id="UP000383971"/>
    </source>
</evidence>
<dbReference type="EC" id="1.13.12.19" evidence="3"/>
<dbReference type="PANTHER" id="PTHR47990">
    <property type="entry name" value="2-OXOGLUTARATE (2OG) AND FE(II)-DEPENDENT OXYGENASE SUPERFAMILY PROTEIN-RELATED"/>
    <property type="match status" value="1"/>
</dbReference>
<keyword evidence="13" id="KW-1185">Reference proteome</keyword>
<keyword evidence="10" id="KW-0560">Oxidoreductase</keyword>
<organism evidence="12 13">
    <name type="scientific">Pandoraea communis</name>
    <dbReference type="NCBI Taxonomy" id="2508297"/>
    <lineage>
        <taxon>Bacteria</taxon>
        <taxon>Pseudomonadati</taxon>
        <taxon>Pseudomonadota</taxon>
        <taxon>Betaproteobacteria</taxon>
        <taxon>Burkholderiales</taxon>
        <taxon>Burkholderiaceae</taxon>
        <taxon>Pandoraea</taxon>
    </lineage>
</organism>
<dbReference type="InterPro" id="IPR005123">
    <property type="entry name" value="Oxoglu/Fe-dep_dioxygenase_dom"/>
</dbReference>
<dbReference type="PROSITE" id="PS51471">
    <property type="entry name" value="FE2OG_OXY"/>
    <property type="match status" value="1"/>
</dbReference>
<comment type="similarity">
    <text evidence="10">Belongs to the iron/ascorbate-dependent oxidoreductase family.</text>
</comment>
<evidence type="ECO:0000256" key="10">
    <source>
        <dbReference type="RuleBase" id="RU003682"/>
    </source>
</evidence>
<evidence type="ECO:0000256" key="9">
    <source>
        <dbReference type="ARBA" id="ARBA00049359"/>
    </source>
</evidence>
<dbReference type="Proteomes" id="UP000383971">
    <property type="component" value="Unassembled WGS sequence"/>
</dbReference>
<evidence type="ECO:0000256" key="5">
    <source>
        <dbReference type="ARBA" id="ARBA00022666"/>
    </source>
</evidence>
<evidence type="ECO:0000256" key="4">
    <source>
        <dbReference type="ARBA" id="ARBA00019045"/>
    </source>
</evidence>
<accession>A0A5E4USB7</accession>
<dbReference type="Pfam" id="PF03171">
    <property type="entry name" value="2OG-FeII_Oxy"/>
    <property type="match status" value="1"/>
</dbReference>
<evidence type="ECO:0000259" key="11">
    <source>
        <dbReference type="PROSITE" id="PS51471"/>
    </source>
</evidence>
<keyword evidence="5" id="KW-0266">Ethylene biosynthesis</keyword>
<dbReference type="GO" id="GO:0009693">
    <property type="term" value="P:ethylene biosynthetic process"/>
    <property type="evidence" value="ECO:0007669"/>
    <property type="project" value="UniProtKB-KW"/>
</dbReference>
<gene>
    <name evidence="12" type="ORF">PCO31111_02230</name>
</gene>
<evidence type="ECO:0000313" key="12">
    <source>
        <dbReference type="EMBL" id="VVE02454.1"/>
    </source>
</evidence>
<reference evidence="12 13" key="1">
    <citation type="submission" date="2019-08" db="EMBL/GenBank/DDBJ databases">
        <authorList>
            <person name="Peeters C."/>
        </authorList>
    </citation>
    <scope>NUCLEOTIDE SEQUENCE [LARGE SCALE GENOMIC DNA]</scope>
    <source>
        <strain evidence="12 13">LMG 31111</strain>
    </source>
</reference>
<name>A0A5E4USB7_9BURK</name>
<dbReference type="GO" id="GO:0046872">
    <property type="term" value="F:metal ion binding"/>
    <property type="evidence" value="ECO:0007669"/>
    <property type="project" value="UniProtKB-KW"/>
</dbReference>
<dbReference type="AlphaFoldDB" id="A0A5E4USB7"/>
<evidence type="ECO:0000256" key="1">
    <source>
        <dbReference type="ARBA" id="ARBA00004767"/>
    </source>
</evidence>
<evidence type="ECO:0000256" key="7">
    <source>
        <dbReference type="ARBA" id="ARBA00031282"/>
    </source>
</evidence>
<comment type="pathway">
    <text evidence="1">Alkene biosynthesis; ethylene biosynthesis via 2-oxoglutarate.</text>
</comment>
<dbReference type="InterPro" id="IPR027443">
    <property type="entry name" value="IPNS-like_sf"/>
</dbReference>
<comment type="catalytic activity">
    <reaction evidence="9">
        <text>L-arginine + 2-oxoglutarate + O2 = guanidine + L-glutamate 5-semialdehyde + succinate + CO2</text>
        <dbReference type="Rhea" id="RHEA:31535"/>
        <dbReference type="ChEBI" id="CHEBI:15379"/>
        <dbReference type="ChEBI" id="CHEBI:16526"/>
        <dbReference type="ChEBI" id="CHEBI:16810"/>
        <dbReference type="ChEBI" id="CHEBI:30031"/>
        <dbReference type="ChEBI" id="CHEBI:30087"/>
        <dbReference type="ChEBI" id="CHEBI:32682"/>
        <dbReference type="ChEBI" id="CHEBI:58066"/>
        <dbReference type="EC" id="1.14.20.7"/>
    </reaction>
</comment>
<keyword evidence="10" id="KW-0479">Metal-binding</keyword>
<protein>
    <recommendedName>
        <fullName evidence="4">2-oxoglutarate-dependent ethylene/succinate-forming enzyme</fullName>
        <ecNumber evidence="3">1.13.12.19</ecNumber>
        <ecNumber evidence="2">1.14.20.7</ecNumber>
    </recommendedName>
    <alternativeName>
        <fullName evidence="6">2-oxoglutarate dioxygenase (ethylene-forming)</fullName>
    </alternativeName>
    <alternativeName>
        <fullName evidence="7">2-oxoglutarate/L-arginine monooxygenase/decarboxylase (succinate-forming)</fullName>
    </alternativeName>
</protein>
<dbReference type="SUPFAM" id="SSF51197">
    <property type="entry name" value="Clavaminate synthase-like"/>
    <property type="match status" value="1"/>
</dbReference>
<evidence type="ECO:0000256" key="8">
    <source>
        <dbReference type="ARBA" id="ARBA00047725"/>
    </source>
</evidence>
<dbReference type="Gene3D" id="2.60.120.330">
    <property type="entry name" value="B-lactam Antibiotic, Isopenicillin N Synthase, Chain"/>
    <property type="match status" value="1"/>
</dbReference>
<feature type="domain" description="Fe2OG dioxygenase" evidence="11">
    <location>
        <begin position="102"/>
        <end position="205"/>
    </location>
</feature>
<evidence type="ECO:0000256" key="2">
    <source>
        <dbReference type="ARBA" id="ARBA00012293"/>
    </source>
</evidence>
<dbReference type="PRINTS" id="PR00682">
    <property type="entry name" value="IPNSYNTHASE"/>
</dbReference>
<evidence type="ECO:0000256" key="3">
    <source>
        <dbReference type="ARBA" id="ARBA00012531"/>
    </source>
</evidence>
<comment type="catalytic activity">
    <reaction evidence="8">
        <text>2-oxoglutarate + O2 + 2 H(+) = ethene + 3 CO2 + H2O</text>
        <dbReference type="Rhea" id="RHEA:31523"/>
        <dbReference type="ChEBI" id="CHEBI:15377"/>
        <dbReference type="ChEBI" id="CHEBI:15378"/>
        <dbReference type="ChEBI" id="CHEBI:15379"/>
        <dbReference type="ChEBI" id="CHEBI:16526"/>
        <dbReference type="ChEBI" id="CHEBI:16810"/>
        <dbReference type="ChEBI" id="CHEBI:18153"/>
        <dbReference type="EC" id="1.13.12.19"/>
    </reaction>
</comment>
<dbReference type="InterPro" id="IPR050231">
    <property type="entry name" value="Iron_ascorbate_oxido_reductase"/>
</dbReference>
<proteinExistence type="inferred from homology"/>
<dbReference type="GO" id="GO:0102276">
    <property type="term" value="F:2-oxoglutarate oxygenase/decarboxylase (ethylene-forming) activity"/>
    <property type="evidence" value="ECO:0007669"/>
    <property type="project" value="UniProtKB-EC"/>
</dbReference>
<sequence>MQDRVDERFRRGYVPYGMNRHQGFDPDLKESFDFALDLPLTDPDVAAGRPLHGPNRWPVYLPTLQPVAERFYAEVSELGCRLLRLFALSLGAEEDFFLQWFKKPMVQTRLFHYPPQMMDESKALGVAPHTDYGMLTLLVQDPIGGLELQTRDGEWLAAPFIEDTFVVNIGDMFKVWSNDLFVSNMHRVVNRTGKERYSIPTFFNPDFDTPVACLPQCRSDVNPAKYAPIAAGEYLVKRFREVQGYKG</sequence>
<dbReference type="InterPro" id="IPR044861">
    <property type="entry name" value="IPNS-like_FE2OG_OXY"/>
</dbReference>